<protein>
    <submittedName>
        <fullName evidence="2">Uncharacterized protein</fullName>
    </submittedName>
</protein>
<evidence type="ECO:0000313" key="3">
    <source>
        <dbReference type="Proteomes" id="UP001360953"/>
    </source>
</evidence>
<feature type="transmembrane region" description="Helical" evidence="1">
    <location>
        <begin position="37"/>
        <end position="60"/>
    </location>
</feature>
<evidence type="ECO:0000313" key="2">
    <source>
        <dbReference type="EMBL" id="KAK7531700.1"/>
    </source>
</evidence>
<proteinExistence type="predicted"/>
<dbReference type="Proteomes" id="UP001360953">
    <property type="component" value="Unassembled WGS sequence"/>
</dbReference>
<keyword evidence="1" id="KW-0472">Membrane</keyword>
<sequence length="134" mass="14616">MYVWLLSGSGDGSRAHARSSCVHPSINLHHYVHTCGWAAVFLSLWLDISLSVCLSMYIAWHQTATDYTHTYIHTYIHMAGVGAHTPVLSALACVLSHLVSSLTPVTSRLLPSLCFARWLAGIFSPSYPTSSSLA</sequence>
<gene>
    <name evidence="2" type="ORF">J3D65DRAFT_122802</name>
</gene>
<accession>A0ABR1L8Y5</accession>
<comment type="caution">
    <text evidence="2">The sequence shown here is derived from an EMBL/GenBank/DDBJ whole genome shotgun (WGS) entry which is preliminary data.</text>
</comment>
<name>A0ABR1L8Y5_9PEZI</name>
<dbReference type="GeneID" id="92026751"/>
<organism evidence="2 3">
    <name type="scientific">Phyllosticta citribraziliensis</name>
    <dbReference type="NCBI Taxonomy" id="989973"/>
    <lineage>
        <taxon>Eukaryota</taxon>
        <taxon>Fungi</taxon>
        <taxon>Dikarya</taxon>
        <taxon>Ascomycota</taxon>
        <taxon>Pezizomycotina</taxon>
        <taxon>Dothideomycetes</taxon>
        <taxon>Dothideomycetes incertae sedis</taxon>
        <taxon>Botryosphaeriales</taxon>
        <taxon>Phyllostictaceae</taxon>
        <taxon>Phyllosticta</taxon>
    </lineage>
</organism>
<evidence type="ECO:0000256" key="1">
    <source>
        <dbReference type="SAM" id="Phobius"/>
    </source>
</evidence>
<reference evidence="2 3" key="1">
    <citation type="submission" date="2024-04" db="EMBL/GenBank/DDBJ databases">
        <title>Phyllosticta paracitricarpa is synonymous to the EU quarantine fungus P. citricarpa based on phylogenomic analyses.</title>
        <authorList>
            <consortium name="Lawrence Berkeley National Laboratory"/>
            <person name="Van ingen-buijs V.A."/>
            <person name="Van westerhoven A.C."/>
            <person name="Haridas S."/>
            <person name="Skiadas P."/>
            <person name="Martin F."/>
            <person name="Groenewald J.Z."/>
            <person name="Crous P.W."/>
            <person name="Seidl M.F."/>
        </authorList>
    </citation>
    <scope>NUCLEOTIDE SEQUENCE [LARGE SCALE GENOMIC DNA]</scope>
    <source>
        <strain evidence="2 3">CPC 17464</strain>
    </source>
</reference>
<dbReference type="EMBL" id="JBBPEH010000012">
    <property type="protein sequence ID" value="KAK7531700.1"/>
    <property type="molecule type" value="Genomic_DNA"/>
</dbReference>
<keyword evidence="1" id="KW-1133">Transmembrane helix</keyword>
<keyword evidence="1" id="KW-0812">Transmembrane</keyword>
<dbReference type="RefSeq" id="XP_066651524.1">
    <property type="nucleotide sequence ID" value="XM_066793845.1"/>
</dbReference>
<keyword evidence="3" id="KW-1185">Reference proteome</keyword>